<dbReference type="Proteomes" id="UP001269402">
    <property type="component" value="Unassembled WGS sequence"/>
</dbReference>
<dbReference type="PANTHER" id="PTHR30482">
    <property type="entry name" value="HIGH-AFFINITY BRANCHED-CHAIN AMINO ACID TRANSPORT SYSTEM PERMEASE"/>
    <property type="match status" value="1"/>
</dbReference>
<feature type="transmembrane region" description="Helical" evidence="6">
    <location>
        <begin position="100"/>
        <end position="120"/>
    </location>
</feature>
<dbReference type="CDD" id="cd06581">
    <property type="entry name" value="TM_PBP1_LivM_like"/>
    <property type="match status" value="1"/>
</dbReference>
<feature type="transmembrane region" description="Helical" evidence="6">
    <location>
        <begin position="46"/>
        <end position="63"/>
    </location>
</feature>
<feature type="transmembrane region" description="Helical" evidence="6">
    <location>
        <begin position="299"/>
        <end position="326"/>
    </location>
</feature>
<evidence type="ECO:0000256" key="2">
    <source>
        <dbReference type="ARBA" id="ARBA00022475"/>
    </source>
</evidence>
<feature type="transmembrane region" description="Helical" evidence="6">
    <location>
        <begin position="21"/>
        <end position="40"/>
    </location>
</feature>
<dbReference type="GO" id="GO:0005886">
    <property type="term" value="C:plasma membrane"/>
    <property type="evidence" value="ECO:0007669"/>
    <property type="project" value="UniProtKB-SubCell"/>
</dbReference>
<evidence type="ECO:0000256" key="3">
    <source>
        <dbReference type="ARBA" id="ARBA00022692"/>
    </source>
</evidence>
<protein>
    <submittedName>
        <fullName evidence="7">Branched-chain amino acid ABC transporter permease</fullName>
    </submittedName>
</protein>
<dbReference type="InterPro" id="IPR001851">
    <property type="entry name" value="ABC_transp_permease"/>
</dbReference>
<evidence type="ECO:0000256" key="5">
    <source>
        <dbReference type="ARBA" id="ARBA00023136"/>
    </source>
</evidence>
<comment type="caution">
    <text evidence="7">The sequence shown here is derived from an EMBL/GenBank/DDBJ whole genome shotgun (WGS) entry which is preliminary data.</text>
</comment>
<keyword evidence="5 6" id="KW-0472">Membrane</keyword>
<evidence type="ECO:0000313" key="7">
    <source>
        <dbReference type="EMBL" id="MDR9761316.1"/>
    </source>
</evidence>
<dbReference type="PANTHER" id="PTHR30482:SF17">
    <property type="entry name" value="ABC TRANSPORTER ATP-BINDING PROTEIN"/>
    <property type="match status" value="1"/>
</dbReference>
<feature type="transmembrane region" description="Helical" evidence="6">
    <location>
        <begin position="263"/>
        <end position="287"/>
    </location>
</feature>
<proteinExistence type="predicted"/>
<accession>A0AAW8P4N1</accession>
<feature type="transmembrane region" description="Helical" evidence="6">
    <location>
        <begin position="225"/>
        <end position="251"/>
    </location>
</feature>
<keyword evidence="4 6" id="KW-1133">Transmembrane helix</keyword>
<gene>
    <name evidence="7" type="ORF">RJJ37_17060</name>
</gene>
<dbReference type="RefSeq" id="WP_310806034.1">
    <property type="nucleotide sequence ID" value="NZ_JAVLSG010000007.1"/>
</dbReference>
<dbReference type="InterPro" id="IPR043428">
    <property type="entry name" value="LivM-like"/>
</dbReference>
<organism evidence="7 8">
    <name type="scientific">Rhizobium redzepovicii</name>
    <dbReference type="NCBI Taxonomy" id="2867518"/>
    <lineage>
        <taxon>Bacteria</taxon>
        <taxon>Pseudomonadati</taxon>
        <taxon>Pseudomonadota</taxon>
        <taxon>Alphaproteobacteria</taxon>
        <taxon>Hyphomicrobiales</taxon>
        <taxon>Rhizobiaceae</taxon>
        <taxon>Rhizobium/Agrobacterium group</taxon>
        <taxon>Rhizobium</taxon>
    </lineage>
</organism>
<evidence type="ECO:0000313" key="8">
    <source>
        <dbReference type="Proteomes" id="UP001269402"/>
    </source>
</evidence>
<keyword evidence="2" id="KW-1003">Cell membrane</keyword>
<keyword evidence="3 6" id="KW-0812">Transmembrane</keyword>
<dbReference type="AlphaFoldDB" id="A0AAW8P4N1"/>
<sequence>MVLVVNNENGRLRHRRGALGHDLIGIAVMTVIAAIGYFAFPDNLAFLTRMITIALLVLSLDLVTGYCGVATLGHAALFGSGAYAAGILSAHYGINDPLLMMLAGIAGGAIAGLLSGVIILRAHGLPQLVLSIALINLFHEFANKASSWTGGSDGLSGIAPDPIFGIFEFDLYGQTAFFFGMALLLVVFVLLRFLVRSPFGMLCRGIKQDPLRIRAMGASPKAALIRMYVISGAVAGVGGALNAISTQVVGLDSLSFTQSAEALVMLVLGGAGSLFGALSGTVIFMLFEDYVSAANPFHWLTMVGALLIAVVLFAPKGLFGTAAAFVRRRKEARA</sequence>
<dbReference type="Pfam" id="PF02653">
    <property type="entry name" value="BPD_transp_2"/>
    <property type="match status" value="1"/>
</dbReference>
<evidence type="ECO:0000256" key="4">
    <source>
        <dbReference type="ARBA" id="ARBA00022989"/>
    </source>
</evidence>
<dbReference type="GO" id="GO:0015658">
    <property type="term" value="F:branched-chain amino acid transmembrane transporter activity"/>
    <property type="evidence" value="ECO:0007669"/>
    <property type="project" value="InterPro"/>
</dbReference>
<feature type="transmembrane region" description="Helical" evidence="6">
    <location>
        <begin position="176"/>
        <end position="195"/>
    </location>
</feature>
<feature type="transmembrane region" description="Helical" evidence="6">
    <location>
        <begin position="75"/>
        <end position="94"/>
    </location>
</feature>
<keyword evidence="8" id="KW-1185">Reference proteome</keyword>
<reference evidence="8" key="1">
    <citation type="submission" date="2023-07" db="EMBL/GenBank/DDBJ databases">
        <title>Genomic characterization of faba bean (Vicia faba) microsymbionts in Mexican soils.</title>
        <authorList>
            <person name="Rivera Orduna F.N."/>
            <person name="Guevara-Luna J."/>
            <person name="Yan J."/>
            <person name="Arroyo-Herrera I."/>
            <person name="Li Y."/>
            <person name="Vasquez-Murrieta M.S."/>
            <person name="Wang E.T."/>
        </authorList>
    </citation>
    <scope>NUCLEOTIDE SEQUENCE [LARGE SCALE GENOMIC DNA]</scope>
    <source>
        <strain evidence="8">CH6</strain>
    </source>
</reference>
<evidence type="ECO:0000256" key="6">
    <source>
        <dbReference type="SAM" id="Phobius"/>
    </source>
</evidence>
<evidence type="ECO:0000256" key="1">
    <source>
        <dbReference type="ARBA" id="ARBA00004651"/>
    </source>
</evidence>
<comment type="subcellular location">
    <subcellularLocation>
        <location evidence="1">Cell membrane</location>
        <topology evidence="1">Multi-pass membrane protein</topology>
    </subcellularLocation>
</comment>
<name>A0AAW8P4N1_9HYPH</name>
<dbReference type="EMBL" id="JAVLSH010000007">
    <property type="protein sequence ID" value="MDR9761316.1"/>
    <property type="molecule type" value="Genomic_DNA"/>
</dbReference>